<dbReference type="Proteomes" id="UP000198539">
    <property type="component" value="Unassembled WGS sequence"/>
</dbReference>
<dbReference type="InterPro" id="IPR010982">
    <property type="entry name" value="Lambda_DNA-bd_dom_sf"/>
</dbReference>
<dbReference type="RefSeq" id="WP_092891880.1">
    <property type="nucleotide sequence ID" value="NZ_CP061499.1"/>
</dbReference>
<dbReference type="AlphaFoldDB" id="A0A1H3DKY1"/>
<proteinExistence type="predicted"/>
<evidence type="ECO:0000313" key="2">
    <source>
        <dbReference type="Proteomes" id="UP000198539"/>
    </source>
</evidence>
<organism evidence="1 2">
    <name type="scientific">Roseicitreum antarcticum</name>
    <dbReference type="NCBI Taxonomy" id="564137"/>
    <lineage>
        <taxon>Bacteria</taxon>
        <taxon>Pseudomonadati</taxon>
        <taxon>Pseudomonadota</taxon>
        <taxon>Alphaproteobacteria</taxon>
        <taxon>Rhodobacterales</taxon>
        <taxon>Paracoccaceae</taxon>
        <taxon>Roseicitreum</taxon>
    </lineage>
</organism>
<sequence>MSVSRAKQRQAQDRINQAASLAKSLAKPFGGWIATFQEAIGMNAPALAERLDVSRNTIYASIKNEQAGTISLNQLEKIAEAMGGRVVYGIVPREGPVEEIVLAQARAKARRIIQRTRAHMALEEQSEGLRSEAEMVEELAADIIREGRRDFWQ</sequence>
<dbReference type="Gene3D" id="1.10.260.40">
    <property type="entry name" value="lambda repressor-like DNA-binding domains"/>
    <property type="match status" value="1"/>
</dbReference>
<reference evidence="1 2" key="1">
    <citation type="submission" date="2016-10" db="EMBL/GenBank/DDBJ databases">
        <authorList>
            <person name="de Groot N.N."/>
        </authorList>
    </citation>
    <scope>NUCLEOTIDE SEQUENCE [LARGE SCALE GENOMIC DNA]</scope>
    <source>
        <strain evidence="1 2">CGMCC 1.8894</strain>
    </source>
</reference>
<dbReference type="OrthoDB" id="9785949at2"/>
<accession>A0A1H3DKY1</accession>
<gene>
    <name evidence="1" type="ORF">SAMN04488238_11424</name>
</gene>
<protein>
    <submittedName>
        <fullName evidence="1">Mobile mystery protein A</fullName>
    </submittedName>
</protein>
<dbReference type="STRING" id="564137.SAMN04488238_11424"/>
<evidence type="ECO:0000313" key="1">
    <source>
        <dbReference type="EMBL" id="SDX66990.1"/>
    </source>
</evidence>
<dbReference type="SUPFAM" id="SSF47413">
    <property type="entry name" value="lambda repressor-like DNA-binding domains"/>
    <property type="match status" value="1"/>
</dbReference>
<dbReference type="EMBL" id="FNOM01000014">
    <property type="protein sequence ID" value="SDX66990.1"/>
    <property type="molecule type" value="Genomic_DNA"/>
</dbReference>
<dbReference type="GO" id="GO:0003677">
    <property type="term" value="F:DNA binding"/>
    <property type="evidence" value="ECO:0007669"/>
    <property type="project" value="InterPro"/>
</dbReference>
<name>A0A1H3DKY1_9RHOB</name>
<keyword evidence="2" id="KW-1185">Reference proteome</keyword>